<organism evidence="1 2">
    <name type="scientific">Colwellia psychrerythraea (strain 34H / ATCC BAA-681)</name>
    <name type="common">Vibrio psychroerythus</name>
    <dbReference type="NCBI Taxonomy" id="167879"/>
    <lineage>
        <taxon>Bacteria</taxon>
        <taxon>Pseudomonadati</taxon>
        <taxon>Pseudomonadota</taxon>
        <taxon>Gammaproteobacteria</taxon>
        <taxon>Alteromonadales</taxon>
        <taxon>Colwelliaceae</taxon>
        <taxon>Colwellia</taxon>
    </lineage>
</organism>
<dbReference type="HOGENOM" id="CLU_3364395_0_0_6"/>
<dbReference type="Proteomes" id="UP000000547">
    <property type="component" value="Chromosome"/>
</dbReference>
<name>Q47UE4_COLP3</name>
<gene>
    <name evidence="1" type="ordered locus">CPS_4940</name>
</gene>
<proteinExistence type="predicted"/>
<sequence>MTQGNEKLKVFLERTENIKDTPIYAHPIKLANQVS</sequence>
<dbReference type="KEGG" id="cps:CPS_4940"/>
<protein>
    <submittedName>
        <fullName evidence="1">Uncharacterized protein</fullName>
    </submittedName>
</protein>
<dbReference type="EMBL" id="CP000083">
    <property type="protein sequence ID" value="AAZ27752.1"/>
    <property type="molecule type" value="Genomic_DNA"/>
</dbReference>
<evidence type="ECO:0000313" key="1">
    <source>
        <dbReference type="EMBL" id="AAZ27752.1"/>
    </source>
</evidence>
<accession>Q47UE4</accession>
<reference evidence="1" key="1">
    <citation type="journal article" date="2005" name="Proc. Natl. Acad. Sci. U.S.A.">
        <title>The psychrophilic lifestyle as revealed by the genome sequence of Colwellia psychrerythraea 34H through genomic and proteomic analyses.</title>
        <authorList>
            <person name="Methe B.A."/>
            <person name="Nelson K.E."/>
            <person name="Deming J.W."/>
            <person name="Momen B."/>
            <person name="Melamud E."/>
            <person name="Zhang X."/>
            <person name="Moult J."/>
            <person name="Madupu R."/>
            <person name="Nelson W.C."/>
            <person name="Dodson R.J."/>
            <person name="Brinkac L.M."/>
            <person name="Daugherty S.C."/>
            <person name="Durkin A.S."/>
            <person name="DeBoy R.T."/>
            <person name="Kolonay J.F."/>
            <person name="Sullivan S.A."/>
            <person name="Zhou L."/>
            <person name="Davidsen T.M."/>
            <person name="Wu M."/>
            <person name="Huston A.L."/>
            <person name="Lewis M."/>
            <person name="Weaver B."/>
            <person name="Weidman J.F."/>
            <person name="Khouri H."/>
            <person name="Utterback T.R."/>
            <person name="Feldblyum T.V."/>
            <person name="Fraser C.M."/>
        </authorList>
    </citation>
    <scope>NUCLEOTIDE SEQUENCE [LARGE SCALE GENOMIC DNA]</scope>
    <source>
        <strain evidence="1">34H</strain>
    </source>
</reference>
<evidence type="ECO:0000313" key="2">
    <source>
        <dbReference type="Proteomes" id="UP000000547"/>
    </source>
</evidence>
<dbReference type="AlphaFoldDB" id="Q47UE4"/>